<dbReference type="PROSITE" id="PS01186">
    <property type="entry name" value="EGF_2"/>
    <property type="match status" value="1"/>
</dbReference>
<dbReference type="PANTHER" id="PTHR10680:SF14">
    <property type="entry name" value="PEPTIDYL-GLYCINE ALPHA-AMIDATING MONOOXYGENASE"/>
    <property type="match status" value="1"/>
</dbReference>
<dbReference type="SMART" id="SM00181">
    <property type="entry name" value="EGF"/>
    <property type="match status" value="1"/>
</dbReference>
<dbReference type="AlphaFoldDB" id="A0A813PCM0"/>
<dbReference type="InterPro" id="IPR011042">
    <property type="entry name" value="6-blade_b-propeller_TolB-like"/>
</dbReference>
<dbReference type="InterPro" id="IPR001258">
    <property type="entry name" value="NHL_repeat"/>
</dbReference>
<dbReference type="Proteomes" id="UP000663860">
    <property type="component" value="Unassembled WGS sequence"/>
</dbReference>
<feature type="coiled-coil region" evidence="6">
    <location>
        <begin position="253"/>
        <end position="293"/>
    </location>
</feature>
<dbReference type="PANTHER" id="PTHR10680">
    <property type="entry name" value="PEPTIDYL-GLYCINE ALPHA-AMIDATING MONOOXYGENASE"/>
    <property type="match status" value="1"/>
</dbReference>
<dbReference type="Gene3D" id="2.120.10.30">
    <property type="entry name" value="TolB, C-terminal domain"/>
    <property type="match status" value="2"/>
</dbReference>
<keyword evidence="4" id="KW-0245">EGF-like domain</keyword>
<feature type="compositionally biased region" description="Low complexity" evidence="7">
    <location>
        <begin position="228"/>
        <end position="240"/>
    </location>
</feature>
<feature type="compositionally biased region" description="Basic and acidic residues" evidence="7">
    <location>
        <begin position="217"/>
        <end position="227"/>
    </location>
</feature>
<keyword evidence="4" id="KW-1015">Disulfide bond</keyword>
<dbReference type="SUPFAM" id="SSF101898">
    <property type="entry name" value="NHL repeat"/>
    <property type="match status" value="1"/>
</dbReference>
<dbReference type="PROSITE" id="PS51125">
    <property type="entry name" value="NHL"/>
    <property type="match status" value="2"/>
</dbReference>
<feature type="disulfide bond" evidence="4">
    <location>
        <begin position="118"/>
        <end position="128"/>
    </location>
</feature>
<evidence type="ECO:0000313" key="9">
    <source>
        <dbReference type="EMBL" id="CAF0752946.1"/>
    </source>
</evidence>
<feature type="repeat" description="NHL" evidence="5">
    <location>
        <begin position="337"/>
        <end position="380"/>
    </location>
</feature>
<evidence type="ECO:0000259" key="8">
    <source>
        <dbReference type="PROSITE" id="PS50026"/>
    </source>
</evidence>
<feature type="region of interest" description="Disordered" evidence="7">
    <location>
        <begin position="183"/>
        <end position="240"/>
    </location>
</feature>
<reference evidence="9" key="1">
    <citation type="submission" date="2021-02" db="EMBL/GenBank/DDBJ databases">
        <authorList>
            <person name="Nowell W R."/>
        </authorList>
    </citation>
    <scope>NUCLEOTIDE SEQUENCE</scope>
</reference>
<dbReference type="Gene3D" id="2.10.25.10">
    <property type="entry name" value="Laminin"/>
    <property type="match status" value="1"/>
</dbReference>
<evidence type="ECO:0000256" key="4">
    <source>
        <dbReference type="PROSITE-ProRule" id="PRU00076"/>
    </source>
</evidence>
<keyword evidence="6" id="KW-0175">Coiled coil</keyword>
<evidence type="ECO:0000256" key="3">
    <source>
        <dbReference type="ARBA" id="ARBA00023180"/>
    </source>
</evidence>
<evidence type="ECO:0000256" key="7">
    <source>
        <dbReference type="SAM" id="MobiDB-lite"/>
    </source>
</evidence>
<keyword evidence="1" id="KW-0732">Signal</keyword>
<evidence type="ECO:0000256" key="5">
    <source>
        <dbReference type="PROSITE-ProRule" id="PRU00504"/>
    </source>
</evidence>
<dbReference type="PROSITE" id="PS00022">
    <property type="entry name" value="EGF_1"/>
    <property type="match status" value="1"/>
</dbReference>
<sequence>MGAPTSSINVTGIGSALATGTRGRRRRRDIQCDKTDRSGTAIVFDVALNYPKSLSCQSIHCQIEAFTSIHESFNAVTNINLPADDGSNIPIELCHVESYPNGNTNNDNNANGIVVEPCTAVCQNGGQCTGSNTCTCATGWSGDTCTLGNLYAQVIVRMVVHVQLLIHVHVLTNGVVTRVPLNSQRHHQQQQQRRRRQPQKQQRKQPRKQPRGQPQKLQREQPRERPRGQPQKQLLKQRQQLQQQINQRPQQLQQQINQRRQQLQQQLRQQQRQRQRRRQLQQLQQQLQRLQQHGAPTYIAASGVFVDSHDNLYAVDENRNYVIWQLLKNAINATIIAGTYQSPGSSSSQLSNPNDVYVDKSGNIYVVDTNNHRIQKFSSGTNIAVTIAGITGSAGSALNQLNTPRYFTFDSTETYLYVCDYNNQRILRFSTNSTSGTNGTLVAGGTGVHDITTSLDYPWGIHYLPSISSDLFIVNNGGQSVMRWTPGATAGIFVLGTPGTTGSTSTLLNSPAGIRIDTYMNVYIADGGNNRIMLYCANSNVGIIIAGSVSAGNGPTQLSGPRGIAFDSAMNLYIGDTGNGRVQKFTKL</sequence>
<name>A0A813PCM0_9BILA</name>
<dbReference type="InterPro" id="IPR000742">
    <property type="entry name" value="EGF"/>
</dbReference>
<keyword evidence="3" id="KW-0325">Glycoprotein</keyword>
<evidence type="ECO:0000256" key="2">
    <source>
        <dbReference type="ARBA" id="ARBA00022737"/>
    </source>
</evidence>
<keyword evidence="2" id="KW-0677">Repeat</keyword>
<comment type="caution">
    <text evidence="4">Lacks conserved residue(s) required for the propagation of feature annotation.</text>
</comment>
<comment type="caution">
    <text evidence="9">The sequence shown here is derived from an EMBL/GenBank/DDBJ whole genome shotgun (WGS) entry which is preliminary data.</text>
</comment>
<evidence type="ECO:0000313" key="10">
    <source>
        <dbReference type="Proteomes" id="UP000663860"/>
    </source>
</evidence>
<feature type="compositionally biased region" description="Basic residues" evidence="7">
    <location>
        <begin position="184"/>
        <end position="210"/>
    </location>
</feature>
<dbReference type="Pfam" id="PF01436">
    <property type="entry name" value="NHL"/>
    <property type="match status" value="2"/>
</dbReference>
<dbReference type="CDD" id="cd00054">
    <property type="entry name" value="EGF_CA"/>
    <property type="match status" value="1"/>
</dbReference>
<accession>A0A813PCM0</accession>
<evidence type="ECO:0000256" key="6">
    <source>
        <dbReference type="SAM" id="Coils"/>
    </source>
</evidence>
<dbReference type="PROSITE" id="PS50026">
    <property type="entry name" value="EGF_3"/>
    <property type="match status" value="1"/>
</dbReference>
<dbReference type="EMBL" id="CAJNOE010000023">
    <property type="protein sequence ID" value="CAF0752946.1"/>
    <property type="molecule type" value="Genomic_DNA"/>
</dbReference>
<feature type="disulfide bond" evidence="4">
    <location>
        <begin position="136"/>
        <end position="145"/>
    </location>
</feature>
<feature type="domain" description="EGF-like" evidence="8">
    <location>
        <begin position="114"/>
        <end position="146"/>
    </location>
</feature>
<evidence type="ECO:0000256" key="1">
    <source>
        <dbReference type="ARBA" id="ARBA00022729"/>
    </source>
</evidence>
<protein>
    <recommendedName>
        <fullName evidence="8">EGF-like domain-containing protein</fullName>
    </recommendedName>
</protein>
<proteinExistence type="predicted"/>
<dbReference type="CDD" id="cd05819">
    <property type="entry name" value="NHL"/>
    <property type="match status" value="1"/>
</dbReference>
<organism evidence="9 10">
    <name type="scientific">Adineta steineri</name>
    <dbReference type="NCBI Taxonomy" id="433720"/>
    <lineage>
        <taxon>Eukaryota</taxon>
        <taxon>Metazoa</taxon>
        <taxon>Spiralia</taxon>
        <taxon>Gnathifera</taxon>
        <taxon>Rotifera</taxon>
        <taxon>Eurotatoria</taxon>
        <taxon>Bdelloidea</taxon>
        <taxon>Adinetida</taxon>
        <taxon>Adinetidae</taxon>
        <taxon>Adineta</taxon>
    </lineage>
</organism>
<gene>
    <name evidence="9" type="ORF">IZO911_LOCUS4259</name>
</gene>
<feature type="repeat" description="NHL" evidence="5">
    <location>
        <begin position="552"/>
        <end position="588"/>
    </location>
</feature>